<evidence type="ECO:0000256" key="6">
    <source>
        <dbReference type="ARBA" id="ARBA00023136"/>
    </source>
</evidence>
<evidence type="ECO:0000313" key="13">
    <source>
        <dbReference type="EMBL" id="CAF3566435.1"/>
    </source>
</evidence>
<evidence type="ECO:0000256" key="9">
    <source>
        <dbReference type="SAM" id="MobiDB-lite"/>
    </source>
</evidence>
<sequence>MNITSDIDLSSFLFYLYHNKTFTLSTNQESSEIELINSTITTITTTTTTTIITTTTTNKLLRLFNATRIFPLQRSTVTTTSSSLYKKYFFFKSPFNRIMRIVELFILSLTLPCYAIVFILFIELTVQRISSSTAISGGGSRSRTQRRRQRMRSLIWTSNYLLVDFLGLLYELIFVIIHLTGDLALGSLAGRFYCQLQVYLPLYLTVLMAYSLTAISIYRRRHFVNLHNETARSTKRSLFLIIALWIMPIITSIIPAYLLISLKILRIIQHEATNQCQISYTYGSTVVAIYMCYRLGNIFLLPLSISFACYLTICIDLIRMQRRFNRAFKRHVHIRKNLILQILFLFLNFAVFWLPAEIITLYTKSRLLKDTVQVTKSLNILLDPIIITGFDTRFSSAAQHFLSKWRLDELMSFFSSNRSTTLSSGSVQLMSTRRGIKMKRLKQSKLEHNVRQTTSQQQMPTVTWNIIDEDDITIVESPSNHISVINEQRSKPIIQSNIQRKQRQQQQQQQQPQQQQRRRRQQQSELTKLRHESIIRRQRSNQIRFKKIDNHIKKTIEHI</sequence>
<dbReference type="Pfam" id="PF00001">
    <property type="entry name" value="7tm_1"/>
    <property type="match status" value="1"/>
</dbReference>
<evidence type="ECO:0000256" key="10">
    <source>
        <dbReference type="SAM" id="Phobius"/>
    </source>
</evidence>
<protein>
    <recommendedName>
        <fullName evidence="11">G-protein coupled receptors family 1 profile domain-containing protein</fullName>
    </recommendedName>
</protein>
<dbReference type="InterPro" id="IPR000276">
    <property type="entry name" value="GPCR_Rhodpsn"/>
</dbReference>
<comment type="subcellular location">
    <subcellularLocation>
        <location evidence="1">Cell membrane</location>
        <topology evidence="1">Multi-pass membrane protein</topology>
    </subcellularLocation>
</comment>
<dbReference type="GO" id="GO:0042277">
    <property type="term" value="F:peptide binding"/>
    <property type="evidence" value="ECO:0007669"/>
    <property type="project" value="TreeGrafter"/>
</dbReference>
<dbReference type="Proteomes" id="UP000663823">
    <property type="component" value="Unassembled WGS sequence"/>
</dbReference>
<dbReference type="AlphaFoldDB" id="A0A818I345"/>
<feature type="domain" description="G-protein coupled receptors family 1 profile" evidence="11">
    <location>
        <begin position="115"/>
        <end position="387"/>
    </location>
</feature>
<feature type="region of interest" description="Disordered" evidence="9">
    <location>
        <begin position="497"/>
        <end position="540"/>
    </location>
</feature>
<feature type="transmembrane region" description="Helical" evidence="10">
    <location>
        <begin position="153"/>
        <end position="178"/>
    </location>
</feature>
<dbReference type="EMBL" id="CAJOBE010000093">
    <property type="protein sequence ID" value="CAF3566435.1"/>
    <property type="molecule type" value="Genomic_DNA"/>
</dbReference>
<dbReference type="PANTHER" id="PTHR24229:SF40">
    <property type="entry name" value="ALLATOSTATIN C RECEPTOR 1-RELATED"/>
    <property type="match status" value="1"/>
</dbReference>
<dbReference type="GO" id="GO:0004930">
    <property type="term" value="F:G protein-coupled receptor activity"/>
    <property type="evidence" value="ECO:0007669"/>
    <property type="project" value="UniProtKB-KW"/>
</dbReference>
<feature type="transmembrane region" description="Helical" evidence="10">
    <location>
        <begin position="198"/>
        <end position="218"/>
    </location>
</feature>
<dbReference type="SUPFAM" id="SSF81321">
    <property type="entry name" value="Family A G protein-coupled receptor-like"/>
    <property type="match status" value="1"/>
</dbReference>
<evidence type="ECO:0000259" key="11">
    <source>
        <dbReference type="PROSITE" id="PS50262"/>
    </source>
</evidence>
<name>A0A818I345_9BILA</name>
<dbReference type="PANTHER" id="PTHR24229">
    <property type="entry name" value="NEUROPEPTIDES RECEPTOR"/>
    <property type="match status" value="1"/>
</dbReference>
<evidence type="ECO:0000256" key="2">
    <source>
        <dbReference type="ARBA" id="ARBA00022475"/>
    </source>
</evidence>
<keyword evidence="7" id="KW-0675">Receptor</keyword>
<evidence type="ECO:0000256" key="7">
    <source>
        <dbReference type="ARBA" id="ARBA00023170"/>
    </source>
</evidence>
<accession>A0A818I345</accession>
<dbReference type="InterPro" id="IPR017452">
    <property type="entry name" value="GPCR_Rhodpsn_7TM"/>
</dbReference>
<feature type="transmembrane region" description="Helical" evidence="10">
    <location>
        <begin position="338"/>
        <end position="356"/>
    </location>
</feature>
<feature type="transmembrane region" description="Helical" evidence="10">
    <location>
        <begin position="298"/>
        <end position="318"/>
    </location>
</feature>
<dbReference type="Gene3D" id="1.20.1070.10">
    <property type="entry name" value="Rhodopsin 7-helix transmembrane proteins"/>
    <property type="match status" value="1"/>
</dbReference>
<feature type="transmembrane region" description="Helical" evidence="10">
    <location>
        <begin position="238"/>
        <end position="260"/>
    </location>
</feature>
<keyword evidence="6 10" id="KW-0472">Membrane</keyword>
<keyword evidence="5" id="KW-0297">G-protein coupled receptor</keyword>
<evidence type="ECO:0000256" key="5">
    <source>
        <dbReference type="ARBA" id="ARBA00023040"/>
    </source>
</evidence>
<feature type="transmembrane region" description="Helical" evidence="10">
    <location>
        <begin position="98"/>
        <end position="122"/>
    </location>
</feature>
<keyword evidence="8" id="KW-0807">Transducer</keyword>
<evidence type="ECO:0000256" key="3">
    <source>
        <dbReference type="ARBA" id="ARBA00022692"/>
    </source>
</evidence>
<keyword evidence="2" id="KW-1003">Cell membrane</keyword>
<keyword evidence="3 10" id="KW-0812">Transmembrane</keyword>
<dbReference type="Proteomes" id="UP000663874">
    <property type="component" value="Unassembled WGS sequence"/>
</dbReference>
<evidence type="ECO:0000256" key="1">
    <source>
        <dbReference type="ARBA" id="ARBA00004651"/>
    </source>
</evidence>
<feature type="compositionally biased region" description="Low complexity" evidence="9">
    <location>
        <begin position="504"/>
        <end position="515"/>
    </location>
</feature>
<dbReference type="PROSITE" id="PS50262">
    <property type="entry name" value="G_PROTEIN_RECEP_F1_2"/>
    <property type="match status" value="1"/>
</dbReference>
<gene>
    <name evidence="13" type="ORF">FNK824_LOCUS1719</name>
    <name evidence="12" type="ORF">OTI717_LOCUS2425</name>
</gene>
<dbReference type="EMBL" id="CAJOAX010000117">
    <property type="protein sequence ID" value="CAF3513947.1"/>
    <property type="molecule type" value="Genomic_DNA"/>
</dbReference>
<evidence type="ECO:0000313" key="12">
    <source>
        <dbReference type="EMBL" id="CAF3513947.1"/>
    </source>
</evidence>
<dbReference type="CDD" id="cd00637">
    <property type="entry name" value="7tm_classA_rhodopsin-like"/>
    <property type="match status" value="1"/>
</dbReference>
<organism evidence="12 14">
    <name type="scientific">Rotaria sordida</name>
    <dbReference type="NCBI Taxonomy" id="392033"/>
    <lineage>
        <taxon>Eukaryota</taxon>
        <taxon>Metazoa</taxon>
        <taxon>Spiralia</taxon>
        <taxon>Gnathifera</taxon>
        <taxon>Rotifera</taxon>
        <taxon>Eurotatoria</taxon>
        <taxon>Bdelloidea</taxon>
        <taxon>Philodinida</taxon>
        <taxon>Philodinidae</taxon>
        <taxon>Rotaria</taxon>
    </lineage>
</organism>
<comment type="caution">
    <text evidence="12">The sequence shown here is derived from an EMBL/GenBank/DDBJ whole genome shotgun (WGS) entry which is preliminary data.</text>
</comment>
<dbReference type="GO" id="GO:0043005">
    <property type="term" value="C:neuron projection"/>
    <property type="evidence" value="ECO:0007669"/>
    <property type="project" value="TreeGrafter"/>
</dbReference>
<keyword evidence="4 10" id="KW-1133">Transmembrane helix</keyword>
<evidence type="ECO:0000256" key="8">
    <source>
        <dbReference type="ARBA" id="ARBA00023224"/>
    </source>
</evidence>
<dbReference type="GO" id="GO:0005886">
    <property type="term" value="C:plasma membrane"/>
    <property type="evidence" value="ECO:0007669"/>
    <property type="project" value="UniProtKB-SubCell"/>
</dbReference>
<proteinExistence type="predicted"/>
<evidence type="ECO:0000313" key="14">
    <source>
        <dbReference type="Proteomes" id="UP000663823"/>
    </source>
</evidence>
<reference evidence="12" key="1">
    <citation type="submission" date="2021-02" db="EMBL/GenBank/DDBJ databases">
        <authorList>
            <person name="Nowell W R."/>
        </authorList>
    </citation>
    <scope>NUCLEOTIDE SEQUENCE</scope>
</reference>
<evidence type="ECO:0000256" key="4">
    <source>
        <dbReference type="ARBA" id="ARBA00022989"/>
    </source>
</evidence>